<dbReference type="InterPro" id="IPR000305">
    <property type="entry name" value="GIY-YIG_endonuc"/>
</dbReference>
<dbReference type="PROSITE" id="PS50164">
    <property type="entry name" value="GIY_YIG"/>
    <property type="match status" value="1"/>
</dbReference>
<dbReference type="SMART" id="SM00465">
    <property type="entry name" value="GIYc"/>
    <property type="match status" value="1"/>
</dbReference>
<keyword evidence="2" id="KW-0378">Hydrolase</keyword>
<organism evidence="2">
    <name type="scientific">Absidia glauca</name>
    <name type="common">Pin mould</name>
    <dbReference type="NCBI Taxonomy" id="4829"/>
    <lineage>
        <taxon>Eukaryota</taxon>
        <taxon>Fungi</taxon>
        <taxon>Fungi incertae sedis</taxon>
        <taxon>Mucoromycota</taxon>
        <taxon>Mucoromycotina</taxon>
        <taxon>Mucoromycetes</taxon>
        <taxon>Mucorales</taxon>
        <taxon>Cunninghamellaceae</taxon>
        <taxon>Absidia</taxon>
    </lineage>
</organism>
<dbReference type="Gene3D" id="3.40.1440.10">
    <property type="entry name" value="GIY-YIG endonuclease"/>
    <property type="match status" value="1"/>
</dbReference>
<evidence type="ECO:0000259" key="1">
    <source>
        <dbReference type="PROSITE" id="PS50164"/>
    </source>
</evidence>
<dbReference type="GO" id="GO:0004519">
    <property type="term" value="F:endonuclease activity"/>
    <property type="evidence" value="ECO:0007669"/>
    <property type="project" value="UniProtKB-KW"/>
</dbReference>
<name>A0A0X9UD16_ABSGL</name>
<evidence type="ECO:0000313" key="2">
    <source>
        <dbReference type="EMBL" id="AMA21275.1"/>
    </source>
</evidence>
<keyword evidence="2" id="KW-0496">Mitochondrion</keyword>
<geneLocation type="mitochondrion" evidence="2"/>
<dbReference type="InterPro" id="IPR035901">
    <property type="entry name" value="GIY-YIG_endonuc_sf"/>
</dbReference>
<proteinExistence type="predicted"/>
<dbReference type="GeneID" id="34829272"/>
<keyword evidence="2" id="KW-0255">Endonuclease</keyword>
<feature type="domain" description="GIY-YIG" evidence="1">
    <location>
        <begin position="56"/>
        <end position="166"/>
    </location>
</feature>
<dbReference type="SUPFAM" id="SSF82771">
    <property type="entry name" value="GIY-YIG endonuclease"/>
    <property type="match status" value="1"/>
</dbReference>
<dbReference type="RefSeq" id="YP_009440969.1">
    <property type="nucleotide sequence ID" value="NC_036158.1"/>
</dbReference>
<dbReference type="EMBL" id="KU196782">
    <property type="protein sequence ID" value="AMA21275.1"/>
    <property type="molecule type" value="Genomic_DNA"/>
</dbReference>
<dbReference type="AlphaFoldDB" id="A0A0X9UD16"/>
<sequence length="525" mass="60819">MYLDLLNTNLVKNFISEVRNKSVKITGFINSKGTLESNNYSVFDSDMNTWKPNISKNTGVYLFTHTLTGKQYIGSAMNFLDRMQLHRQQVRHPLSKFHKFVSENTWNNFTFGTVYETTNYLTEFKYKYPKYNLSVGEMIILSHLTHLEARVLEQSLIIEFHPKLNLLNKDVMFSYYTWDSSTLDLAYNLKNPHSKTVEIWLEDTKEILTTYLSIQKTAESLGVSREFIYSPGGLATRVSPPGARYLNKSSSFESILLELNVYVKNPNSTIVNTPIVHPSAKKYPLIDYDISSLESDFIYVLNSDKSKIEYTFNTVNLAAKTLDPSKFKDWKKGRYLNQERLVKTELGSYYFVCNPNTLIKFQSKTKSKLTWVIDLTTGSALRFNSASAVLRHYKFKDNHAITRHLDRYTIYLNNYQFFSQDEFIKYFPNVQSNSIQCNLNKPGAGEPPSLRGEGEPPRGFLLKLIIQINNYFIFICTSPLEAFCKYSMVILIYQCILVGRIINNYIYTFLYYNPTPLLNSVHLLT</sequence>
<protein>
    <submittedName>
        <fullName evidence="2">GIY-YIG endonuclease</fullName>
    </submittedName>
</protein>
<gene>
    <name evidence="2" type="primary">orf22</name>
</gene>
<accession>A0A0X9UD16</accession>
<keyword evidence="2" id="KW-0540">Nuclease</keyword>
<reference evidence="2" key="1">
    <citation type="journal article" date="2016" name="Genome Announc.">
        <title>Complete Mitochondrial DNA Sequence of the Mucoralean Fungus Absidia glauca, a Model for Studying Host-Parasite Interactions.</title>
        <authorList>
            <person name="Ellenberger S."/>
            <person name="Burmester A."/>
            <person name="Wostemeyer J."/>
        </authorList>
    </citation>
    <scope>NUCLEOTIDE SEQUENCE</scope>
    <source>
        <strain evidence="2">CBS 101.48</strain>
    </source>
</reference>